<name>A0A914BUF2_9BILA</name>
<dbReference type="AlphaFoldDB" id="A0A914BUF2"/>
<accession>A0A914BUF2</accession>
<evidence type="ECO:0000313" key="2">
    <source>
        <dbReference type="WBParaSite" id="ACRNAN_Path_1014.g3899.t1"/>
    </source>
</evidence>
<dbReference type="Proteomes" id="UP000887540">
    <property type="component" value="Unplaced"/>
</dbReference>
<reference evidence="2" key="1">
    <citation type="submission" date="2022-11" db="UniProtKB">
        <authorList>
            <consortium name="WormBaseParasite"/>
        </authorList>
    </citation>
    <scope>IDENTIFICATION</scope>
</reference>
<sequence>MLMTNFLFMIVMESNGLRNLITIEVIAAFQLPYFEAIYTFIPQNSCIYPGSSGIISSNNFPKISSIDTFYRIIAPDNTSKIQIHFTQCENNFVQPQCITSPFDFHMSTRICSFLAKNESLIDEHCICDCNKILGVFNDKVYETNDLVMRIFIPKGRFSFIWRAL</sequence>
<evidence type="ECO:0000313" key="1">
    <source>
        <dbReference type="Proteomes" id="UP000887540"/>
    </source>
</evidence>
<dbReference type="WBParaSite" id="ACRNAN_Path_1014.g3899.t1">
    <property type="protein sequence ID" value="ACRNAN_Path_1014.g3899.t1"/>
    <property type="gene ID" value="ACRNAN_Path_1014.g3899"/>
</dbReference>
<keyword evidence="1" id="KW-1185">Reference proteome</keyword>
<proteinExistence type="predicted"/>
<protein>
    <submittedName>
        <fullName evidence="2">Uncharacterized protein</fullName>
    </submittedName>
</protein>
<organism evidence="1 2">
    <name type="scientific">Acrobeloides nanus</name>
    <dbReference type="NCBI Taxonomy" id="290746"/>
    <lineage>
        <taxon>Eukaryota</taxon>
        <taxon>Metazoa</taxon>
        <taxon>Ecdysozoa</taxon>
        <taxon>Nematoda</taxon>
        <taxon>Chromadorea</taxon>
        <taxon>Rhabditida</taxon>
        <taxon>Tylenchina</taxon>
        <taxon>Cephalobomorpha</taxon>
        <taxon>Cephaloboidea</taxon>
        <taxon>Cephalobidae</taxon>
        <taxon>Acrobeloides</taxon>
    </lineage>
</organism>